<dbReference type="PANTHER" id="PTHR42850:SF11">
    <property type="entry name" value="BIS(5'-NUCLEOSYL)-TETRAPHOSPHATASE [SYMMETRICAL]"/>
    <property type="match status" value="1"/>
</dbReference>
<accession>A0A1I1VWS2</accession>
<name>A0A1I1VWS2_9BACT</name>
<sequence length="243" mass="27120">MRWFIGDLQGCAREFDDLLRKIRFDPQADELWCLGDLVNRGPDSLGAVRLWRDVGGRGVIGNHDVYALLVAAGRWPRKHDTLGPLLAAPDGPELLARLRAMPALQFLPAAPGSKGPDVWAVHAGFHPRWTDLHAVAARVNAAPHDDAWLESPELSFMTRVRCCTASGERSKFDRKAEDCPPPYRPWDEFYRGEPMVIHGHWAWRGHYRGPKTMGLDSGCVYGGPLTAWCQDEDRVEQVPAHGG</sequence>
<dbReference type="InterPro" id="IPR029052">
    <property type="entry name" value="Metallo-depent_PP-like"/>
</dbReference>
<feature type="domain" description="Calcineurin-like phosphoesterase" evidence="1">
    <location>
        <begin position="3"/>
        <end position="201"/>
    </location>
</feature>
<keyword evidence="3" id="KW-1185">Reference proteome</keyword>
<dbReference type="PANTHER" id="PTHR42850">
    <property type="entry name" value="METALLOPHOSPHOESTERASE"/>
    <property type="match status" value="1"/>
</dbReference>
<evidence type="ECO:0000313" key="2">
    <source>
        <dbReference type="EMBL" id="SFD86538.1"/>
    </source>
</evidence>
<dbReference type="Proteomes" id="UP000199400">
    <property type="component" value="Unassembled WGS sequence"/>
</dbReference>
<dbReference type="Pfam" id="PF00149">
    <property type="entry name" value="Metallophos"/>
    <property type="match status" value="1"/>
</dbReference>
<gene>
    <name evidence="2" type="ORF">SAMN02745121_01968</name>
</gene>
<protein>
    <submittedName>
        <fullName evidence="2">Bis(5'nucleosyl)-tetraphosphatase, ApaH</fullName>
    </submittedName>
</protein>
<dbReference type="SUPFAM" id="SSF56300">
    <property type="entry name" value="Metallo-dependent phosphatases"/>
    <property type="match status" value="1"/>
</dbReference>
<proteinExistence type="predicted"/>
<dbReference type="GO" id="GO:0016791">
    <property type="term" value="F:phosphatase activity"/>
    <property type="evidence" value="ECO:0007669"/>
    <property type="project" value="TreeGrafter"/>
</dbReference>
<dbReference type="InterPro" id="IPR004843">
    <property type="entry name" value="Calcineurin-like_PHP"/>
</dbReference>
<evidence type="ECO:0000313" key="3">
    <source>
        <dbReference type="Proteomes" id="UP000199400"/>
    </source>
</evidence>
<reference evidence="3" key="1">
    <citation type="submission" date="2016-10" db="EMBL/GenBank/DDBJ databases">
        <authorList>
            <person name="Varghese N."/>
            <person name="Submissions S."/>
        </authorList>
    </citation>
    <scope>NUCLEOTIDE SEQUENCE [LARGE SCALE GENOMIC DNA]</scope>
    <source>
        <strain evidence="3">ATCC 25963</strain>
    </source>
</reference>
<dbReference type="OrthoDB" id="9807890at2"/>
<dbReference type="GO" id="GO:0005737">
    <property type="term" value="C:cytoplasm"/>
    <property type="evidence" value="ECO:0007669"/>
    <property type="project" value="TreeGrafter"/>
</dbReference>
<dbReference type="STRING" id="54.SAMN02745121_01968"/>
<dbReference type="AlphaFoldDB" id="A0A1I1VWS2"/>
<dbReference type="GO" id="GO:0110154">
    <property type="term" value="P:RNA decapping"/>
    <property type="evidence" value="ECO:0007669"/>
    <property type="project" value="TreeGrafter"/>
</dbReference>
<evidence type="ECO:0000259" key="1">
    <source>
        <dbReference type="Pfam" id="PF00149"/>
    </source>
</evidence>
<organism evidence="2 3">
    <name type="scientific">Nannocystis exedens</name>
    <dbReference type="NCBI Taxonomy" id="54"/>
    <lineage>
        <taxon>Bacteria</taxon>
        <taxon>Pseudomonadati</taxon>
        <taxon>Myxococcota</taxon>
        <taxon>Polyangia</taxon>
        <taxon>Nannocystales</taxon>
        <taxon>Nannocystaceae</taxon>
        <taxon>Nannocystis</taxon>
    </lineage>
</organism>
<dbReference type="InterPro" id="IPR050126">
    <property type="entry name" value="Ap4A_hydrolase"/>
</dbReference>
<dbReference type="GO" id="GO:0008803">
    <property type="term" value="F:bis(5'-nucleosyl)-tetraphosphatase (symmetrical) activity"/>
    <property type="evidence" value="ECO:0007669"/>
    <property type="project" value="TreeGrafter"/>
</dbReference>
<dbReference type="Gene3D" id="3.60.21.10">
    <property type="match status" value="1"/>
</dbReference>
<dbReference type="RefSeq" id="WP_096330758.1">
    <property type="nucleotide sequence ID" value="NZ_FOMX01000005.1"/>
</dbReference>
<dbReference type="EMBL" id="FOMX01000005">
    <property type="protein sequence ID" value="SFD86538.1"/>
    <property type="molecule type" value="Genomic_DNA"/>
</dbReference>